<gene>
    <name evidence="2" type="ORF">HOP12_09840</name>
</gene>
<sequence length="332" mass="35738">MNLAILIGQFPPGVVGGAELQAEQWARRLAASHQVTVITRGTPASSGAPEHRDGFDVVRIAASRVPIHRTFADVAAIREAVRTLDPRPDLMLCFQTFVSGYAGVRAQRAFGIPAVVWVRGEGEIRLRRSWFTRWTSPAVWDEARGVLVQSHDIATVLQAELGEASDRWRRLEPRLAAVPNGIEMPAETNFETRGGRVLAVGRLIADKGVDVVIDAVAGMQGLLTIIGDGPERERLEARASHHGLDARFRGFLAAHELAAEYRAAACVVLASRRGEGFPNVVLEAMSHGCAVVVSRVPGMAELVRDGENGLVVAAGDPAALRDALARLAHERG</sequence>
<reference evidence="2 3" key="1">
    <citation type="submission" date="2020-04" db="EMBL/GenBank/DDBJ databases">
        <title>Metagenomic profiling of ammonia- and methane-oxidizing microorganisms in a Dutch drinking water treatment plant.</title>
        <authorList>
            <person name="Poghosyan L."/>
            <person name="Leucker S."/>
        </authorList>
    </citation>
    <scope>NUCLEOTIDE SEQUENCE [LARGE SCALE GENOMIC DNA]</scope>
    <source>
        <strain evidence="2">S-RSF-IL-03</strain>
    </source>
</reference>
<dbReference type="InterPro" id="IPR028098">
    <property type="entry name" value="Glyco_trans_4-like_N"/>
</dbReference>
<evidence type="ECO:0000259" key="1">
    <source>
        <dbReference type="Pfam" id="PF13579"/>
    </source>
</evidence>
<dbReference type="GO" id="GO:0016757">
    <property type="term" value="F:glycosyltransferase activity"/>
    <property type="evidence" value="ECO:0007669"/>
    <property type="project" value="TreeGrafter"/>
</dbReference>
<dbReference type="CDD" id="cd03801">
    <property type="entry name" value="GT4_PimA-like"/>
    <property type="match status" value="1"/>
</dbReference>
<evidence type="ECO:0000313" key="3">
    <source>
        <dbReference type="Proteomes" id="UP000580839"/>
    </source>
</evidence>
<evidence type="ECO:0000313" key="2">
    <source>
        <dbReference type="EMBL" id="NOT34457.1"/>
    </source>
</evidence>
<accession>A0A849SNM5</accession>
<feature type="non-terminal residue" evidence="2">
    <location>
        <position position="332"/>
    </location>
</feature>
<dbReference type="Gene3D" id="3.40.50.2000">
    <property type="entry name" value="Glycogen Phosphorylase B"/>
    <property type="match status" value="2"/>
</dbReference>
<dbReference type="Pfam" id="PF13579">
    <property type="entry name" value="Glyco_trans_4_4"/>
    <property type="match status" value="1"/>
</dbReference>
<dbReference type="Proteomes" id="UP000580839">
    <property type="component" value="Unassembled WGS sequence"/>
</dbReference>
<dbReference type="PANTHER" id="PTHR45947">
    <property type="entry name" value="SULFOQUINOVOSYL TRANSFERASE SQD2"/>
    <property type="match status" value="1"/>
</dbReference>
<dbReference type="Pfam" id="PF13692">
    <property type="entry name" value="Glyco_trans_1_4"/>
    <property type="match status" value="1"/>
</dbReference>
<dbReference type="EMBL" id="JABFRW010000122">
    <property type="protein sequence ID" value="NOT34457.1"/>
    <property type="molecule type" value="Genomic_DNA"/>
</dbReference>
<comment type="caution">
    <text evidence="2">The sequence shown here is derived from an EMBL/GenBank/DDBJ whole genome shotgun (WGS) entry which is preliminary data.</text>
</comment>
<proteinExistence type="predicted"/>
<dbReference type="InterPro" id="IPR050194">
    <property type="entry name" value="Glycosyltransferase_grp1"/>
</dbReference>
<protein>
    <submittedName>
        <fullName evidence="2">Glycosyltransferase family 4 protein</fullName>
    </submittedName>
</protein>
<organism evidence="2 3">
    <name type="scientific">Eiseniibacteriota bacterium</name>
    <dbReference type="NCBI Taxonomy" id="2212470"/>
    <lineage>
        <taxon>Bacteria</taxon>
        <taxon>Candidatus Eiseniibacteriota</taxon>
    </lineage>
</organism>
<feature type="domain" description="Glycosyltransferase subfamily 4-like N-terminal" evidence="1">
    <location>
        <begin position="16"/>
        <end position="169"/>
    </location>
</feature>
<dbReference type="SUPFAM" id="SSF53756">
    <property type="entry name" value="UDP-Glycosyltransferase/glycogen phosphorylase"/>
    <property type="match status" value="1"/>
</dbReference>
<dbReference type="AlphaFoldDB" id="A0A849SNM5"/>
<dbReference type="PANTHER" id="PTHR45947:SF3">
    <property type="entry name" value="SULFOQUINOVOSYL TRANSFERASE SQD2"/>
    <property type="match status" value="1"/>
</dbReference>
<name>A0A849SNM5_UNCEI</name>
<keyword evidence="2" id="KW-0808">Transferase</keyword>